<dbReference type="GO" id="GO:0006355">
    <property type="term" value="P:regulation of DNA-templated transcription"/>
    <property type="evidence" value="ECO:0007669"/>
    <property type="project" value="InterPro"/>
</dbReference>
<dbReference type="CDD" id="cd00038">
    <property type="entry name" value="CAP_ED"/>
    <property type="match status" value="1"/>
</dbReference>
<dbReference type="Pfam" id="PF00027">
    <property type="entry name" value="cNMP_binding"/>
    <property type="match status" value="1"/>
</dbReference>
<name>A0A9D1SPS9_9FIRM</name>
<dbReference type="GO" id="GO:0003677">
    <property type="term" value="F:DNA binding"/>
    <property type="evidence" value="ECO:0007669"/>
    <property type="project" value="UniProtKB-KW"/>
</dbReference>
<evidence type="ECO:0000259" key="4">
    <source>
        <dbReference type="PROSITE" id="PS51063"/>
    </source>
</evidence>
<comment type="caution">
    <text evidence="5">The sequence shown here is derived from an EMBL/GenBank/DDBJ whole genome shotgun (WGS) entry which is preliminary data.</text>
</comment>
<reference evidence="5" key="1">
    <citation type="submission" date="2020-10" db="EMBL/GenBank/DDBJ databases">
        <authorList>
            <person name="Gilroy R."/>
        </authorList>
    </citation>
    <scope>NUCLEOTIDE SEQUENCE</scope>
    <source>
        <strain evidence="5">CHK176-6737</strain>
    </source>
</reference>
<dbReference type="InterPro" id="IPR012318">
    <property type="entry name" value="HTH_CRP"/>
</dbReference>
<dbReference type="InterPro" id="IPR018490">
    <property type="entry name" value="cNMP-bd_dom_sf"/>
</dbReference>
<sequence>MVFEKNEQIKISKNQLGIVLSGKIFVISTDEDGRRSIIEILLRGDALASEMFYAGDHYSIAKTKTEVLFADRSALFSLNNARLCENAAGLLLGAVRRRYTHIDILSRKTTEKKLLAYLNQQSIKQGARQIRVPMSYSDLADYLSADRCAMMRELKKMQKNGKILVDGKSITIL</sequence>
<dbReference type="InterPro" id="IPR036390">
    <property type="entry name" value="WH_DNA-bd_sf"/>
</dbReference>
<keyword evidence="3" id="KW-0804">Transcription</keyword>
<protein>
    <submittedName>
        <fullName evidence="5">Crp/Fnr family transcriptional regulator</fullName>
    </submittedName>
</protein>
<evidence type="ECO:0000313" key="6">
    <source>
        <dbReference type="Proteomes" id="UP000824125"/>
    </source>
</evidence>
<evidence type="ECO:0000256" key="2">
    <source>
        <dbReference type="ARBA" id="ARBA00023125"/>
    </source>
</evidence>
<feature type="domain" description="HTH crp-type" evidence="4">
    <location>
        <begin position="108"/>
        <end position="173"/>
    </location>
</feature>
<dbReference type="EMBL" id="DVNM01000045">
    <property type="protein sequence ID" value="HIU69891.1"/>
    <property type="molecule type" value="Genomic_DNA"/>
</dbReference>
<gene>
    <name evidence="5" type="ORF">IAD23_08045</name>
</gene>
<keyword evidence="2" id="KW-0238">DNA-binding</keyword>
<keyword evidence="1" id="KW-0805">Transcription regulation</keyword>
<dbReference type="SUPFAM" id="SSF46785">
    <property type="entry name" value="Winged helix' DNA-binding domain"/>
    <property type="match status" value="1"/>
</dbReference>
<evidence type="ECO:0000256" key="1">
    <source>
        <dbReference type="ARBA" id="ARBA00023015"/>
    </source>
</evidence>
<organism evidence="5 6">
    <name type="scientific">Candidatus Scybalenecus merdavium</name>
    <dbReference type="NCBI Taxonomy" id="2840939"/>
    <lineage>
        <taxon>Bacteria</taxon>
        <taxon>Bacillati</taxon>
        <taxon>Bacillota</taxon>
        <taxon>Clostridia</taxon>
        <taxon>Eubacteriales</taxon>
        <taxon>Oscillospiraceae</taxon>
        <taxon>Oscillospiraceae incertae sedis</taxon>
        <taxon>Candidatus Scybalenecus</taxon>
    </lineage>
</organism>
<reference evidence="5" key="2">
    <citation type="journal article" date="2021" name="PeerJ">
        <title>Extensive microbial diversity within the chicken gut microbiome revealed by metagenomics and culture.</title>
        <authorList>
            <person name="Gilroy R."/>
            <person name="Ravi A."/>
            <person name="Getino M."/>
            <person name="Pursley I."/>
            <person name="Horton D.L."/>
            <person name="Alikhan N.F."/>
            <person name="Baker D."/>
            <person name="Gharbi K."/>
            <person name="Hall N."/>
            <person name="Watson M."/>
            <person name="Adriaenssens E.M."/>
            <person name="Foster-Nyarko E."/>
            <person name="Jarju S."/>
            <person name="Secka A."/>
            <person name="Antonio M."/>
            <person name="Oren A."/>
            <person name="Chaudhuri R.R."/>
            <person name="La Ragione R."/>
            <person name="Hildebrand F."/>
            <person name="Pallen M.J."/>
        </authorList>
    </citation>
    <scope>NUCLEOTIDE SEQUENCE</scope>
    <source>
        <strain evidence="5">CHK176-6737</strain>
    </source>
</reference>
<dbReference type="Pfam" id="PF13545">
    <property type="entry name" value="HTH_Crp_2"/>
    <property type="match status" value="1"/>
</dbReference>
<dbReference type="Proteomes" id="UP000824125">
    <property type="component" value="Unassembled WGS sequence"/>
</dbReference>
<dbReference type="InterPro" id="IPR000595">
    <property type="entry name" value="cNMP-bd_dom"/>
</dbReference>
<dbReference type="Gene3D" id="2.60.120.10">
    <property type="entry name" value="Jelly Rolls"/>
    <property type="match status" value="1"/>
</dbReference>
<dbReference type="AlphaFoldDB" id="A0A9D1SPS9"/>
<proteinExistence type="predicted"/>
<evidence type="ECO:0000313" key="5">
    <source>
        <dbReference type="EMBL" id="HIU69891.1"/>
    </source>
</evidence>
<evidence type="ECO:0000256" key="3">
    <source>
        <dbReference type="ARBA" id="ARBA00023163"/>
    </source>
</evidence>
<dbReference type="InterPro" id="IPR014710">
    <property type="entry name" value="RmlC-like_jellyroll"/>
</dbReference>
<dbReference type="PROSITE" id="PS51063">
    <property type="entry name" value="HTH_CRP_2"/>
    <property type="match status" value="1"/>
</dbReference>
<accession>A0A9D1SPS9</accession>
<dbReference type="SUPFAM" id="SSF51206">
    <property type="entry name" value="cAMP-binding domain-like"/>
    <property type="match status" value="1"/>
</dbReference>